<dbReference type="FunFam" id="1.10.10.60:FF:000132">
    <property type="entry name" value="AraC family transcriptional regulator"/>
    <property type="match status" value="1"/>
</dbReference>
<keyword evidence="2" id="KW-0805">Transcription regulation</keyword>
<accession>A0A178LCA0</accession>
<dbReference type="GO" id="GO:0043565">
    <property type="term" value="F:sequence-specific DNA binding"/>
    <property type="evidence" value="ECO:0007669"/>
    <property type="project" value="InterPro"/>
</dbReference>
<evidence type="ECO:0000259" key="6">
    <source>
        <dbReference type="PROSITE" id="PS01124"/>
    </source>
</evidence>
<dbReference type="Pfam" id="PF12833">
    <property type="entry name" value="HTH_18"/>
    <property type="match status" value="1"/>
</dbReference>
<dbReference type="InterPro" id="IPR018062">
    <property type="entry name" value="HTH_AraC-typ_CS"/>
</dbReference>
<dbReference type="Gene3D" id="1.10.10.60">
    <property type="entry name" value="Homeodomain-like"/>
    <property type="match status" value="1"/>
</dbReference>
<feature type="domain" description="HTH araC/xylS-type" evidence="6">
    <location>
        <begin position="165"/>
        <end position="262"/>
    </location>
</feature>
<dbReference type="SUPFAM" id="SSF51182">
    <property type="entry name" value="RmlC-like cupins"/>
    <property type="match status" value="1"/>
</dbReference>
<organism evidence="7 8">
    <name type="scientific">Pseudomonas oryzihabitans</name>
    <dbReference type="NCBI Taxonomy" id="47885"/>
    <lineage>
        <taxon>Bacteria</taxon>
        <taxon>Pseudomonadati</taxon>
        <taxon>Pseudomonadota</taxon>
        <taxon>Gammaproteobacteria</taxon>
        <taxon>Pseudomonadales</taxon>
        <taxon>Pseudomonadaceae</taxon>
        <taxon>Pseudomonas</taxon>
    </lineage>
</organism>
<dbReference type="InterPro" id="IPR009057">
    <property type="entry name" value="Homeodomain-like_sf"/>
</dbReference>
<dbReference type="Pfam" id="PF02311">
    <property type="entry name" value="AraC_binding"/>
    <property type="match status" value="1"/>
</dbReference>
<keyword evidence="4" id="KW-0010">Activator</keyword>
<sequence length="274" mass="29976">MSSNGQSAVERPVPELANLPRRLYARVESLAQPAWTPCHRHPWGQLSYAIKGVLTVTTAEGSYVAPPQRAVWIAADVEHQVRSSPRAEMRSLYVSAEAAPYVGERCRVVAVSPLIRELIKTFSGFAREYDEDGTEGRLVSVMLDQLQAAPEVGLSLPAPQDGRLRLLCEALAANPSDDRTLAQWSGVLGASEKTLSRAFLRDTELTFRTWRQRLRLISALERLEQGAAVTEVALDCGYNSPSAFIAAFRRQFGATPGAFALGPKGQAVAPSRFR</sequence>
<dbReference type="InterPro" id="IPR003313">
    <property type="entry name" value="AraC-bd"/>
</dbReference>
<evidence type="ECO:0000256" key="5">
    <source>
        <dbReference type="ARBA" id="ARBA00023163"/>
    </source>
</evidence>
<keyword evidence="3" id="KW-0238">DNA-binding</keyword>
<dbReference type="InterPro" id="IPR011051">
    <property type="entry name" value="RmlC_Cupin_sf"/>
</dbReference>
<evidence type="ECO:0000256" key="4">
    <source>
        <dbReference type="ARBA" id="ARBA00023159"/>
    </source>
</evidence>
<dbReference type="SMART" id="SM00342">
    <property type="entry name" value="HTH_ARAC"/>
    <property type="match status" value="1"/>
</dbReference>
<dbReference type="InterPro" id="IPR018060">
    <property type="entry name" value="HTH_AraC"/>
</dbReference>
<proteinExistence type="predicted"/>
<dbReference type="PRINTS" id="PR00032">
    <property type="entry name" value="HTHARAC"/>
</dbReference>
<evidence type="ECO:0000256" key="1">
    <source>
        <dbReference type="ARBA" id="ARBA00022491"/>
    </source>
</evidence>
<dbReference type="PANTHER" id="PTHR11019:SF159">
    <property type="entry name" value="TRANSCRIPTIONAL REGULATOR-RELATED"/>
    <property type="match status" value="1"/>
</dbReference>
<dbReference type="InterPro" id="IPR014710">
    <property type="entry name" value="RmlC-like_jellyroll"/>
</dbReference>
<dbReference type="Proteomes" id="UP000078356">
    <property type="component" value="Unassembled WGS sequence"/>
</dbReference>
<reference evidence="7 8" key="1">
    <citation type="submission" date="2016-04" db="EMBL/GenBank/DDBJ databases">
        <title>Draft Genome Sequences of Staphylococcus capitis Strain H36, S. capitis Strain H65, S. cohnii Strain H62, S. hominis Strain H69, Mycobacterium iranicum Strain H39, Plantibacter sp. Strain H53, Pseudomonas oryzihabitans Strain H72, and Microbacterium sp. Strain H83, isolated from residential settings.</title>
        <authorList>
            <person name="Lymperopoulou D."/>
            <person name="Adams R.I."/>
            <person name="Lindow S."/>
            <person name="Coil D.A."/>
            <person name="Jospin G."/>
            <person name="Eisen J.A."/>
        </authorList>
    </citation>
    <scope>NUCLEOTIDE SEQUENCE [LARGE SCALE GENOMIC DNA]</scope>
    <source>
        <strain evidence="7 8">H72</strain>
    </source>
</reference>
<keyword evidence="1" id="KW-0678">Repressor</keyword>
<comment type="caution">
    <text evidence="7">The sequence shown here is derived from an EMBL/GenBank/DDBJ whole genome shotgun (WGS) entry which is preliminary data.</text>
</comment>
<dbReference type="Gene3D" id="2.60.120.10">
    <property type="entry name" value="Jelly Rolls"/>
    <property type="match status" value="1"/>
</dbReference>
<keyword evidence="5" id="KW-0804">Transcription</keyword>
<gene>
    <name evidence="7" type="ORF">A4V15_06025</name>
</gene>
<dbReference type="PANTHER" id="PTHR11019">
    <property type="entry name" value="HTH-TYPE TRANSCRIPTIONAL REGULATOR NIMR"/>
    <property type="match status" value="1"/>
</dbReference>
<dbReference type="SUPFAM" id="SSF46689">
    <property type="entry name" value="Homeodomain-like"/>
    <property type="match status" value="1"/>
</dbReference>
<evidence type="ECO:0000313" key="7">
    <source>
        <dbReference type="EMBL" id="OAN26746.1"/>
    </source>
</evidence>
<evidence type="ECO:0000256" key="3">
    <source>
        <dbReference type="ARBA" id="ARBA00023125"/>
    </source>
</evidence>
<name>A0A178LCA0_9PSED</name>
<evidence type="ECO:0000313" key="8">
    <source>
        <dbReference type="Proteomes" id="UP000078356"/>
    </source>
</evidence>
<dbReference type="PROSITE" id="PS00041">
    <property type="entry name" value="HTH_ARAC_FAMILY_1"/>
    <property type="match status" value="1"/>
</dbReference>
<dbReference type="AlphaFoldDB" id="A0A178LCA0"/>
<dbReference type="CDD" id="cd06124">
    <property type="entry name" value="cupin_NimR-like_N"/>
    <property type="match status" value="1"/>
</dbReference>
<dbReference type="GO" id="GO:0003700">
    <property type="term" value="F:DNA-binding transcription factor activity"/>
    <property type="evidence" value="ECO:0007669"/>
    <property type="project" value="InterPro"/>
</dbReference>
<dbReference type="PROSITE" id="PS01124">
    <property type="entry name" value="HTH_ARAC_FAMILY_2"/>
    <property type="match status" value="1"/>
</dbReference>
<dbReference type="EMBL" id="LWCR01000034">
    <property type="protein sequence ID" value="OAN26746.1"/>
    <property type="molecule type" value="Genomic_DNA"/>
</dbReference>
<protein>
    <submittedName>
        <fullName evidence="7">AraC family transcriptional regulator</fullName>
    </submittedName>
</protein>
<dbReference type="InterPro" id="IPR020449">
    <property type="entry name" value="Tscrpt_reg_AraC-type_HTH"/>
</dbReference>
<evidence type="ECO:0000256" key="2">
    <source>
        <dbReference type="ARBA" id="ARBA00023015"/>
    </source>
</evidence>
<dbReference type="GO" id="GO:0009893">
    <property type="term" value="P:positive regulation of metabolic process"/>
    <property type="evidence" value="ECO:0007669"/>
    <property type="project" value="UniProtKB-ARBA"/>
</dbReference>